<dbReference type="AlphaFoldDB" id="A0A438D9B8"/>
<dbReference type="Proteomes" id="UP000288805">
    <property type="component" value="Unassembled WGS sequence"/>
</dbReference>
<proteinExistence type="predicted"/>
<gene>
    <name evidence="1" type="ORF">CK203_097413</name>
</gene>
<name>A0A438D9B8_VITVI</name>
<sequence length="206" mass="23937">MDIVSPLPIAATQNKFLLVTIDYFNKWVEVEVYASIKDKDVTKTYIQCLVIHKATDKRRQQTKPIECTEEKVGGRKRKMSGRTARGLIGLSNNIQMANRNHSFCPCLWYEDKMRGVVTIRIASYHQRAIAQYNKKARPWFFRSGTLVLRRIFENTIEIGAGKLQANWEGSYVVTKVGDSWTYHLQTLDDEPLLCPWNVVNLKQYYQ</sequence>
<reference evidence="1 2" key="1">
    <citation type="journal article" date="2018" name="PLoS Genet.">
        <title>Population sequencing reveals clonal diversity and ancestral inbreeding in the grapevine cultivar Chardonnay.</title>
        <authorList>
            <person name="Roach M.J."/>
            <person name="Johnson D.L."/>
            <person name="Bohlmann J."/>
            <person name="van Vuuren H.J."/>
            <person name="Jones S.J."/>
            <person name="Pretorius I.S."/>
            <person name="Schmidt S.A."/>
            <person name="Borneman A.R."/>
        </authorList>
    </citation>
    <scope>NUCLEOTIDE SEQUENCE [LARGE SCALE GENOMIC DNA]</scope>
    <source>
        <strain evidence="2">cv. Chardonnay</strain>
        <tissue evidence="1">Leaf</tissue>
    </source>
</reference>
<accession>A0A438D9B8</accession>
<evidence type="ECO:0000313" key="2">
    <source>
        <dbReference type="Proteomes" id="UP000288805"/>
    </source>
</evidence>
<organism evidence="1 2">
    <name type="scientific">Vitis vinifera</name>
    <name type="common">Grape</name>
    <dbReference type="NCBI Taxonomy" id="29760"/>
    <lineage>
        <taxon>Eukaryota</taxon>
        <taxon>Viridiplantae</taxon>
        <taxon>Streptophyta</taxon>
        <taxon>Embryophyta</taxon>
        <taxon>Tracheophyta</taxon>
        <taxon>Spermatophyta</taxon>
        <taxon>Magnoliopsida</taxon>
        <taxon>eudicotyledons</taxon>
        <taxon>Gunneridae</taxon>
        <taxon>Pentapetalae</taxon>
        <taxon>rosids</taxon>
        <taxon>Vitales</taxon>
        <taxon>Vitaceae</taxon>
        <taxon>Viteae</taxon>
        <taxon>Vitis</taxon>
    </lineage>
</organism>
<comment type="caution">
    <text evidence="1">The sequence shown here is derived from an EMBL/GenBank/DDBJ whole genome shotgun (WGS) entry which is preliminary data.</text>
</comment>
<protein>
    <recommendedName>
        <fullName evidence="3">Integrase catalytic domain-containing protein</fullName>
    </recommendedName>
</protein>
<evidence type="ECO:0000313" key="1">
    <source>
        <dbReference type="EMBL" id="RVW32053.1"/>
    </source>
</evidence>
<evidence type="ECO:0008006" key="3">
    <source>
        <dbReference type="Google" id="ProtNLM"/>
    </source>
</evidence>
<dbReference type="EMBL" id="QGNW01001729">
    <property type="protein sequence ID" value="RVW32053.1"/>
    <property type="molecule type" value="Genomic_DNA"/>
</dbReference>